<dbReference type="Proteomes" id="UP001168694">
    <property type="component" value="Unassembled WGS sequence"/>
</dbReference>
<dbReference type="EMBL" id="JAUHLN010000001">
    <property type="protein sequence ID" value="MDN4072412.1"/>
    <property type="molecule type" value="Genomic_DNA"/>
</dbReference>
<evidence type="ECO:0000313" key="1">
    <source>
        <dbReference type="EMBL" id="MDN4072412.1"/>
    </source>
</evidence>
<dbReference type="GO" id="GO:0016301">
    <property type="term" value="F:kinase activity"/>
    <property type="evidence" value="ECO:0007669"/>
    <property type="project" value="UniProtKB-KW"/>
</dbReference>
<sequence>MQYKEIPKYYLKVPIKGAKTIEKGKWAKQPVKGKIKTGGTTWSTEVKFRGAHILSFPKKSYDLEFSKKQDFNGAVKIHLNAEYVDPSLMRNKLSLDFFREIGVLSPEADYIVLYINNLYQGIYLALESVDKRFLRKRGLPEGSIYYAISENANFSKYNPTTKKKKRSITAGYEIKYDQDHSFNNLRKLMKCILTASENDFPPKIERLLDVEQYFKWLAGAVCTQNFDGFIHNYALYKNGDSGRFEILPWDYDATWGRDIHGDIMGNRYVPIEGYNSLTARLLLHRPFKRQYKKIMEEVLEDAFTCRALEQKIFQLHKNLRPYLVKDPYKHRSLSLFDDEPDFILDFIKSRNRYLKERLTRLQ</sequence>
<keyword evidence="2" id="KW-1185">Reference proteome</keyword>
<protein>
    <submittedName>
        <fullName evidence="1">CotH kinase family protein</fullName>
    </submittedName>
</protein>
<name>A0ABT8E3C4_9BACL</name>
<dbReference type="Pfam" id="PF08757">
    <property type="entry name" value="CotH"/>
    <property type="match status" value="1"/>
</dbReference>
<dbReference type="PANTHER" id="PTHR40050">
    <property type="entry name" value="INNER SPORE COAT PROTEIN H"/>
    <property type="match status" value="1"/>
</dbReference>
<comment type="caution">
    <text evidence="1">The sequence shown here is derived from an EMBL/GenBank/DDBJ whole genome shotgun (WGS) entry which is preliminary data.</text>
</comment>
<proteinExistence type="predicted"/>
<dbReference type="RefSeq" id="WP_290398529.1">
    <property type="nucleotide sequence ID" value="NZ_JAUHLN010000001.1"/>
</dbReference>
<keyword evidence="1" id="KW-0418">Kinase</keyword>
<gene>
    <name evidence="1" type="ORF">QYF49_05130</name>
</gene>
<organism evidence="1 2">
    <name type="scientific">Fictibacillus terranigra</name>
    <dbReference type="NCBI Taxonomy" id="3058424"/>
    <lineage>
        <taxon>Bacteria</taxon>
        <taxon>Bacillati</taxon>
        <taxon>Bacillota</taxon>
        <taxon>Bacilli</taxon>
        <taxon>Bacillales</taxon>
        <taxon>Fictibacillaceae</taxon>
        <taxon>Fictibacillus</taxon>
    </lineage>
</organism>
<dbReference type="InterPro" id="IPR014867">
    <property type="entry name" value="Spore_coat_CotH_CotH2/3/7"/>
</dbReference>
<reference evidence="1" key="1">
    <citation type="submission" date="2023-06" db="EMBL/GenBank/DDBJ databases">
        <title>Draft Genome Sequences of Representative Paenibacillus Polymyxa, Bacillus cereus, Fictibacillus sp., and Brevibacillus agri Strains Isolated from Amazonian Dark Earth.</title>
        <authorList>
            <person name="Pellegrinetti T.A."/>
            <person name="Cunha I.C.M."/>
            <person name="Chaves M.G."/>
            <person name="Freitas A.S."/>
            <person name="Silva A.V.R."/>
            <person name="Tsai S.M."/>
            <person name="Mendes L.W."/>
        </authorList>
    </citation>
    <scope>NUCLEOTIDE SEQUENCE</scope>
    <source>
        <strain evidence="1">CENA-BCM004</strain>
    </source>
</reference>
<accession>A0ABT8E3C4</accession>
<keyword evidence="1" id="KW-0808">Transferase</keyword>
<dbReference type="PANTHER" id="PTHR40050:SF1">
    <property type="entry name" value="INNER SPORE COAT PROTEIN H"/>
    <property type="match status" value="1"/>
</dbReference>
<evidence type="ECO:0000313" key="2">
    <source>
        <dbReference type="Proteomes" id="UP001168694"/>
    </source>
</evidence>